<evidence type="ECO:0000313" key="6">
    <source>
        <dbReference type="EMBL" id="QJC21526.1"/>
    </source>
</evidence>
<comment type="similarity">
    <text evidence="2">Belongs to the bacterial solute-binding protein 1 family.</text>
</comment>
<dbReference type="Pfam" id="PF01547">
    <property type="entry name" value="SBP_bac_1"/>
    <property type="match status" value="1"/>
</dbReference>
<dbReference type="KEGG" id="arca:HC352_02700"/>
<dbReference type="SUPFAM" id="SSF53850">
    <property type="entry name" value="Periplasmic binding protein-like II"/>
    <property type="match status" value="1"/>
</dbReference>
<dbReference type="InterPro" id="IPR006059">
    <property type="entry name" value="SBP"/>
</dbReference>
<dbReference type="InterPro" id="IPR050490">
    <property type="entry name" value="Bact_solute-bd_prot1"/>
</dbReference>
<gene>
    <name evidence="6" type="ORF">HC352_02700</name>
</gene>
<reference evidence="6 7" key="1">
    <citation type="submission" date="2020-03" db="EMBL/GenBank/DDBJ databases">
        <title>Complete genome of Arcanobacterium buesumensis sp. nov. strain 2701.</title>
        <authorList>
            <person name="Borowiak M."/>
            <person name="Alssahen M."/>
            <person name="Laemmler C."/>
            <person name="Malorny B."/>
            <person name="Hassan A."/>
            <person name="Prenger-Berninghoff E."/>
            <person name="Ploetz M."/>
            <person name="Abdulmawjood A."/>
        </authorList>
    </citation>
    <scope>NUCLEOTIDE SEQUENCE [LARGE SCALE GENOMIC DNA]</scope>
    <source>
        <strain evidence="6 7">2701</strain>
    </source>
</reference>
<dbReference type="EMBL" id="CP050804">
    <property type="protein sequence ID" value="QJC21526.1"/>
    <property type="molecule type" value="Genomic_DNA"/>
</dbReference>
<dbReference type="CDD" id="cd13585">
    <property type="entry name" value="PBP2_TMBP_like"/>
    <property type="match status" value="1"/>
</dbReference>
<dbReference type="Gene3D" id="3.40.190.10">
    <property type="entry name" value="Periplasmic binding protein-like II"/>
    <property type="match status" value="1"/>
</dbReference>
<feature type="signal peptide" evidence="5">
    <location>
        <begin position="1"/>
        <end position="23"/>
    </location>
</feature>
<proteinExistence type="inferred from homology"/>
<evidence type="ECO:0000256" key="1">
    <source>
        <dbReference type="ARBA" id="ARBA00004196"/>
    </source>
</evidence>
<evidence type="ECO:0000256" key="2">
    <source>
        <dbReference type="ARBA" id="ARBA00008520"/>
    </source>
</evidence>
<keyword evidence="7" id="KW-1185">Reference proteome</keyword>
<dbReference type="PANTHER" id="PTHR43649:SF31">
    <property type="entry name" value="SN-GLYCEROL-3-PHOSPHATE-BINDING PERIPLASMIC PROTEIN UGPB"/>
    <property type="match status" value="1"/>
</dbReference>
<feature type="chain" id="PRO_5039050507" evidence="5">
    <location>
        <begin position="24"/>
        <end position="455"/>
    </location>
</feature>
<dbReference type="GO" id="GO:0030313">
    <property type="term" value="C:cell envelope"/>
    <property type="evidence" value="ECO:0007669"/>
    <property type="project" value="UniProtKB-SubCell"/>
</dbReference>
<dbReference type="Proteomes" id="UP000502298">
    <property type="component" value="Chromosome"/>
</dbReference>
<evidence type="ECO:0000256" key="3">
    <source>
        <dbReference type="ARBA" id="ARBA00022448"/>
    </source>
</evidence>
<sequence length="455" mass="49741">MSRTNMRLGAIVATVCLSLGACANGTPVSGNSANTEGNSTEVTYRLWDSGQQATYQKCATAFEKDTGIKVTIEQQGWDDYWKNLTTDFVSGTAPDVITNHVQYYPELASKGQLLDLNTFIHDGDIDFSQYTGDLASLWEKDGARYGIPQDWDTIALVYNTQLVQEAGITSDELKNLTWNPQDGGTFGKLIAHLTVDENGKRGDEPGFDKEHIKVYGWGLEKGGGIVGQGPWSWLALSNGFQYLDKNPFGTEYQLADPKLAEALSWWQEQIAAGYVTPLEIAGPLGLEPMMEQGKAALVPDGSWRINLWSSSEKNTFGFAPLPIGPQGRKTIINGLAPSITKQAKNPEGAWLWVKYLTSDKCQSIVADDATVFPSLKEFSTKAAAAHEKAGRDVSAFTEITENPANLAYYPITDKGNEIGAEGQVVIDEIEQLSVKPREALKTLNEKVNQILADTK</sequence>
<dbReference type="RefSeq" id="WP_168917466.1">
    <property type="nucleotide sequence ID" value="NZ_CP050804.1"/>
</dbReference>
<dbReference type="AlphaFoldDB" id="A0A6H2EJL3"/>
<evidence type="ECO:0000313" key="7">
    <source>
        <dbReference type="Proteomes" id="UP000502298"/>
    </source>
</evidence>
<dbReference type="PANTHER" id="PTHR43649">
    <property type="entry name" value="ARABINOSE-BINDING PROTEIN-RELATED"/>
    <property type="match status" value="1"/>
</dbReference>
<evidence type="ECO:0000256" key="5">
    <source>
        <dbReference type="SAM" id="SignalP"/>
    </source>
</evidence>
<comment type="subcellular location">
    <subcellularLocation>
        <location evidence="1">Cell envelope</location>
    </subcellularLocation>
</comment>
<dbReference type="PROSITE" id="PS51257">
    <property type="entry name" value="PROKAR_LIPOPROTEIN"/>
    <property type="match status" value="1"/>
</dbReference>
<keyword evidence="4 5" id="KW-0732">Signal</keyword>
<protein>
    <submittedName>
        <fullName evidence="6">Sugar ABC transporter substrate-binding protein</fullName>
    </submittedName>
</protein>
<name>A0A6H2EJL3_9ACTO</name>
<organism evidence="6 7">
    <name type="scientific">Arcanobacterium buesumense</name>
    <dbReference type="NCBI Taxonomy" id="2722751"/>
    <lineage>
        <taxon>Bacteria</taxon>
        <taxon>Bacillati</taxon>
        <taxon>Actinomycetota</taxon>
        <taxon>Actinomycetes</taxon>
        <taxon>Actinomycetales</taxon>
        <taxon>Actinomycetaceae</taxon>
        <taxon>Arcanobacterium</taxon>
    </lineage>
</organism>
<keyword evidence="3" id="KW-0813">Transport</keyword>
<evidence type="ECO:0000256" key="4">
    <source>
        <dbReference type="ARBA" id="ARBA00022729"/>
    </source>
</evidence>
<accession>A0A6H2EJL3</accession>